<evidence type="ECO:0000313" key="4">
    <source>
        <dbReference type="Proteomes" id="UP000274131"/>
    </source>
</evidence>
<evidence type="ECO:0000313" key="5">
    <source>
        <dbReference type="WBParaSite" id="EVEC_0000310601-mRNA-1"/>
    </source>
</evidence>
<dbReference type="STRING" id="51028.A0A0N4UZP4"/>
<gene>
    <name evidence="3" type="ORF">EVEC_LOCUS2814</name>
</gene>
<feature type="transmembrane region" description="Helical" evidence="1">
    <location>
        <begin position="185"/>
        <end position="202"/>
    </location>
</feature>
<proteinExistence type="predicted"/>
<reference evidence="3 4" key="2">
    <citation type="submission" date="2018-10" db="EMBL/GenBank/DDBJ databases">
        <authorList>
            <consortium name="Pathogen Informatics"/>
        </authorList>
    </citation>
    <scope>NUCLEOTIDE SEQUENCE [LARGE SCALE GENOMIC DNA]</scope>
</reference>
<dbReference type="InterPro" id="IPR037185">
    <property type="entry name" value="EmrE-like"/>
</dbReference>
<dbReference type="EMBL" id="UXUI01007453">
    <property type="protein sequence ID" value="VDD87671.1"/>
    <property type="molecule type" value="Genomic_DNA"/>
</dbReference>
<dbReference type="Pfam" id="PF00892">
    <property type="entry name" value="EamA"/>
    <property type="match status" value="1"/>
</dbReference>
<dbReference type="Gene3D" id="1.10.3730.20">
    <property type="match status" value="1"/>
</dbReference>
<dbReference type="InterPro" id="IPR000620">
    <property type="entry name" value="EamA_dom"/>
</dbReference>
<feature type="transmembrane region" description="Helical" evidence="1">
    <location>
        <begin position="208"/>
        <end position="229"/>
    </location>
</feature>
<dbReference type="WBParaSite" id="EVEC_0000310601-mRNA-1">
    <property type="protein sequence ID" value="EVEC_0000310601-mRNA-1"/>
    <property type="gene ID" value="EVEC_0000310601"/>
</dbReference>
<name>A0A0N4UZP4_ENTVE</name>
<dbReference type="PANTHER" id="PTHR19346">
    <property type="entry name" value="SUGAR PHOSPHATE TRANSPORTER DOMAIN-CONTAINING PROTEIN"/>
    <property type="match status" value="1"/>
</dbReference>
<evidence type="ECO:0000256" key="1">
    <source>
        <dbReference type="SAM" id="Phobius"/>
    </source>
</evidence>
<feature type="transmembrane region" description="Helical" evidence="1">
    <location>
        <begin position="155"/>
        <end position="178"/>
    </location>
</feature>
<feature type="transmembrane region" description="Helical" evidence="1">
    <location>
        <begin position="241"/>
        <end position="264"/>
    </location>
</feature>
<keyword evidence="1" id="KW-1133">Transmembrane helix</keyword>
<evidence type="ECO:0000313" key="3">
    <source>
        <dbReference type="EMBL" id="VDD87671.1"/>
    </source>
</evidence>
<feature type="transmembrane region" description="Helical" evidence="1">
    <location>
        <begin position="131"/>
        <end position="149"/>
    </location>
</feature>
<feature type="transmembrane region" description="Helical" evidence="1">
    <location>
        <begin position="43"/>
        <end position="59"/>
    </location>
</feature>
<dbReference type="PANTHER" id="PTHR19346:SF4">
    <property type="entry name" value="SUGAR PHOSPHATE TRANSPORTER DOMAIN-CONTAINING PROTEIN"/>
    <property type="match status" value="1"/>
</dbReference>
<dbReference type="Proteomes" id="UP000274131">
    <property type="component" value="Unassembled WGS sequence"/>
</dbReference>
<feature type="transmembrane region" description="Helical" evidence="1">
    <location>
        <begin position="276"/>
        <end position="294"/>
    </location>
</feature>
<accession>A0A0N4UZP4</accession>
<reference evidence="5" key="1">
    <citation type="submission" date="2017-02" db="UniProtKB">
        <authorList>
            <consortium name="WormBaseParasite"/>
        </authorList>
    </citation>
    <scope>IDENTIFICATION</scope>
</reference>
<keyword evidence="1" id="KW-0472">Membrane</keyword>
<protein>
    <submittedName>
        <fullName evidence="5">EamA domain-containing protein</fullName>
    </submittedName>
</protein>
<organism evidence="5">
    <name type="scientific">Enterobius vermicularis</name>
    <name type="common">Human pinworm</name>
    <dbReference type="NCBI Taxonomy" id="51028"/>
    <lineage>
        <taxon>Eukaryota</taxon>
        <taxon>Metazoa</taxon>
        <taxon>Ecdysozoa</taxon>
        <taxon>Nematoda</taxon>
        <taxon>Chromadorea</taxon>
        <taxon>Rhabditida</taxon>
        <taxon>Spirurina</taxon>
        <taxon>Oxyuridomorpha</taxon>
        <taxon>Oxyuroidea</taxon>
        <taxon>Oxyuridae</taxon>
        <taxon>Enterobius</taxon>
    </lineage>
</organism>
<keyword evidence="1" id="KW-0812">Transmembrane</keyword>
<dbReference type="OrthoDB" id="10062838at2759"/>
<feature type="transmembrane region" description="Helical" evidence="1">
    <location>
        <begin position="301"/>
        <end position="319"/>
    </location>
</feature>
<sequence>MSGESRDIVVPTTSGYKTIDNNCSFDDPPAVLSGVKNQTIREIVITAVVMLGVALSWALSTQFGKTALNFKDSFYAPYFLMWFSTNFMATCYPAYIFYAIIKKRCNMEEFVNLYRGAMMVYGQMTSRVKGFFLRTSLFLLFWTGANYSYSQSLGHISASATTAIMSSNAVMVCVLGWIILHDKFVPLRLISVAAAVGGVVVMSMDDEFVGSVLGICLSLLSAFLAAVLFKKVIGDATLGQVSLFMSGLGLMNVIVNAVPVFTLIGTGTERVEWSDVPWTPLVASAALSLLFNFLLDFGVALLHPLVISVGMLLGIPISAGLFSQQVLQVSAVLVELAILRFWSRHNNSPYGGHPVLHFWCSFDPFVMRSNYTSTSPH</sequence>
<evidence type="ECO:0000259" key="2">
    <source>
        <dbReference type="Pfam" id="PF00892"/>
    </source>
</evidence>
<feature type="transmembrane region" description="Helical" evidence="1">
    <location>
        <begin position="79"/>
        <end position="101"/>
    </location>
</feature>
<dbReference type="SUPFAM" id="SSF103481">
    <property type="entry name" value="Multidrug resistance efflux transporter EmrE"/>
    <property type="match status" value="1"/>
</dbReference>
<dbReference type="InterPro" id="IPR026505">
    <property type="entry name" value="Solute_c_fam_35_mem_F3/F4"/>
</dbReference>
<dbReference type="AlphaFoldDB" id="A0A0N4UZP4"/>
<feature type="domain" description="EamA" evidence="2">
    <location>
        <begin position="47"/>
        <end position="203"/>
    </location>
</feature>
<dbReference type="GO" id="GO:0016020">
    <property type="term" value="C:membrane"/>
    <property type="evidence" value="ECO:0007669"/>
    <property type="project" value="InterPro"/>
</dbReference>
<keyword evidence="4" id="KW-1185">Reference proteome</keyword>